<evidence type="ECO:0000313" key="2">
    <source>
        <dbReference type="Proteomes" id="UP001153076"/>
    </source>
</evidence>
<organism evidence="1 2">
    <name type="scientific">Carnegiea gigantea</name>
    <dbReference type="NCBI Taxonomy" id="171969"/>
    <lineage>
        <taxon>Eukaryota</taxon>
        <taxon>Viridiplantae</taxon>
        <taxon>Streptophyta</taxon>
        <taxon>Embryophyta</taxon>
        <taxon>Tracheophyta</taxon>
        <taxon>Spermatophyta</taxon>
        <taxon>Magnoliopsida</taxon>
        <taxon>eudicotyledons</taxon>
        <taxon>Gunneridae</taxon>
        <taxon>Pentapetalae</taxon>
        <taxon>Caryophyllales</taxon>
        <taxon>Cactineae</taxon>
        <taxon>Cactaceae</taxon>
        <taxon>Cactoideae</taxon>
        <taxon>Echinocereeae</taxon>
        <taxon>Carnegiea</taxon>
    </lineage>
</organism>
<dbReference type="PANTHER" id="PTHR33499:SF11">
    <property type="entry name" value="NO APICAL MERISTEM-ASSOCIATED C-TERMINAL DOMAIN-CONTAINING PROTEIN"/>
    <property type="match status" value="1"/>
</dbReference>
<dbReference type="OrthoDB" id="1913335at2759"/>
<evidence type="ECO:0000313" key="1">
    <source>
        <dbReference type="EMBL" id="KAJ8444459.1"/>
    </source>
</evidence>
<dbReference type="EMBL" id="JAKOGI010000097">
    <property type="protein sequence ID" value="KAJ8444459.1"/>
    <property type="molecule type" value="Genomic_DNA"/>
</dbReference>
<gene>
    <name evidence="1" type="ORF">Cgig2_024023</name>
</gene>
<keyword evidence="2" id="KW-1185">Reference proteome</keyword>
<accession>A0A9Q1KKE7</accession>
<sequence length="196" mass="22769">MLPLGEKLTVEFDNDSIPTGANGSSFSFFLGNQVRNQTVIPAQVSGWDEIKPEALEHLWSCVQGVFSFDSPELRKNAILRHARALFKDSRHKMKRKYFDNRKLKTKADRMKNRPAYMLDVDWKYLVNLWSSPEFQKEKYGRECSRVDLMLKSHTRTFDKPVNAENLVNNMPTKAAIAKLKNEREQGLNNKTDEQIF</sequence>
<evidence type="ECO:0008006" key="3">
    <source>
        <dbReference type="Google" id="ProtNLM"/>
    </source>
</evidence>
<reference evidence="1" key="1">
    <citation type="submission" date="2022-04" db="EMBL/GenBank/DDBJ databases">
        <title>Carnegiea gigantea Genome sequencing and assembly v2.</title>
        <authorList>
            <person name="Copetti D."/>
            <person name="Sanderson M.J."/>
            <person name="Burquez A."/>
            <person name="Wojciechowski M.F."/>
        </authorList>
    </citation>
    <scope>NUCLEOTIDE SEQUENCE</scope>
    <source>
        <strain evidence="1">SGP5-SGP5p</strain>
        <tissue evidence="1">Aerial part</tissue>
    </source>
</reference>
<dbReference type="AlphaFoldDB" id="A0A9Q1KKE7"/>
<proteinExistence type="predicted"/>
<dbReference type="Proteomes" id="UP001153076">
    <property type="component" value="Unassembled WGS sequence"/>
</dbReference>
<protein>
    <recommendedName>
        <fullName evidence="3">Transposase</fullName>
    </recommendedName>
</protein>
<comment type="caution">
    <text evidence="1">The sequence shown here is derived from an EMBL/GenBank/DDBJ whole genome shotgun (WGS) entry which is preliminary data.</text>
</comment>
<dbReference type="PANTHER" id="PTHR33499">
    <property type="entry name" value="OS12G0282400 PROTEIN-RELATED"/>
    <property type="match status" value="1"/>
</dbReference>
<name>A0A9Q1KKE7_9CARY</name>